<keyword evidence="4" id="KW-0813">Transport</keyword>
<comment type="subcellular location">
    <subcellularLocation>
        <location evidence="1">Mitochondrion outer membrane</location>
        <topology evidence="1">Single-pass membrane protein</topology>
    </subcellularLocation>
</comment>
<dbReference type="InterPro" id="IPR044248">
    <property type="entry name" value="DPH3/4-like"/>
</dbReference>
<dbReference type="PANTHER" id="PTHR21454">
    <property type="entry name" value="DPH3 HOMOLOG-RELATED"/>
    <property type="match status" value="1"/>
</dbReference>
<dbReference type="UniPathway" id="UPA00559"/>
<evidence type="ECO:0000313" key="18">
    <source>
        <dbReference type="EMBL" id="TPX54669.1"/>
    </source>
</evidence>
<keyword evidence="7" id="KW-1000">Mitochondrion outer membrane</keyword>
<comment type="caution">
    <text evidence="18">The sequence shown here is derived from an EMBL/GenBank/DDBJ whole genome shotgun (WGS) entry which is preliminary data.</text>
</comment>
<dbReference type="InterPro" id="IPR007872">
    <property type="entry name" value="DPH_MB_dom"/>
</dbReference>
<keyword evidence="8" id="KW-0653">Protein transport</keyword>
<dbReference type="FunFam" id="3.10.660.10:FF:000001">
    <property type="entry name" value="Diphthamide biosynthesis 3"/>
    <property type="match status" value="1"/>
</dbReference>
<evidence type="ECO:0000256" key="8">
    <source>
        <dbReference type="ARBA" id="ARBA00022927"/>
    </source>
</evidence>
<dbReference type="Proteomes" id="UP000317494">
    <property type="component" value="Unassembled WGS sequence"/>
</dbReference>
<evidence type="ECO:0000256" key="3">
    <source>
        <dbReference type="ARBA" id="ARBA00010917"/>
    </source>
</evidence>
<comment type="similarity">
    <text evidence="13">Belongs to the DPH3 family.</text>
</comment>
<evidence type="ECO:0000256" key="13">
    <source>
        <dbReference type="ARBA" id="ARBA00024032"/>
    </source>
</evidence>
<dbReference type="VEuPathDB" id="FungiDB:SeMB42_g00144"/>
<dbReference type="PANTHER" id="PTHR21454:SF31">
    <property type="entry name" value="DIPHTHAMIDE BIOSYNTHESIS PROTEIN 3"/>
    <property type="match status" value="1"/>
</dbReference>
<dbReference type="GO" id="GO:0046872">
    <property type="term" value="F:metal ion binding"/>
    <property type="evidence" value="ECO:0007669"/>
    <property type="project" value="UniProtKB-KW"/>
</dbReference>
<evidence type="ECO:0000256" key="15">
    <source>
        <dbReference type="ARBA" id="ARBA00041070"/>
    </source>
</evidence>
<evidence type="ECO:0000256" key="4">
    <source>
        <dbReference type="ARBA" id="ARBA00022448"/>
    </source>
</evidence>
<dbReference type="GO" id="GO:0030150">
    <property type="term" value="P:protein import into mitochondrial matrix"/>
    <property type="evidence" value="ECO:0007669"/>
    <property type="project" value="InterPro"/>
</dbReference>
<name>A0A507DSE0_9FUNG</name>
<dbReference type="InterPro" id="IPR012621">
    <property type="entry name" value="Tom7"/>
</dbReference>
<dbReference type="SUPFAM" id="SSF144217">
    <property type="entry name" value="CSL zinc finger"/>
    <property type="match status" value="1"/>
</dbReference>
<dbReference type="GO" id="GO:0017183">
    <property type="term" value="P:protein histidyl modification to diphthamide"/>
    <property type="evidence" value="ECO:0007669"/>
    <property type="project" value="UniProtKB-UniPathway"/>
</dbReference>
<protein>
    <recommendedName>
        <fullName evidence="15">Diphthamide biosynthesis protein 3</fullName>
    </recommendedName>
</protein>
<evidence type="ECO:0000313" key="19">
    <source>
        <dbReference type="Proteomes" id="UP000317494"/>
    </source>
</evidence>
<gene>
    <name evidence="18" type="ORF">SeMB42_g00144</name>
</gene>
<evidence type="ECO:0000256" key="12">
    <source>
        <dbReference type="ARBA" id="ARBA00023136"/>
    </source>
</evidence>
<evidence type="ECO:0000256" key="11">
    <source>
        <dbReference type="ARBA" id="ARBA00023128"/>
    </source>
</evidence>
<feature type="domain" description="DPH-type MB" evidence="17">
    <location>
        <begin position="4"/>
        <end position="60"/>
    </location>
</feature>
<evidence type="ECO:0000256" key="1">
    <source>
        <dbReference type="ARBA" id="ARBA00004572"/>
    </source>
</evidence>
<comment type="similarity">
    <text evidence="3">Belongs to the Tom7 family.</text>
</comment>
<dbReference type="Pfam" id="PF05207">
    <property type="entry name" value="Zn_ribbon_CSL"/>
    <property type="match status" value="1"/>
</dbReference>
<organism evidence="18 19">
    <name type="scientific">Synchytrium endobioticum</name>
    <dbReference type="NCBI Taxonomy" id="286115"/>
    <lineage>
        <taxon>Eukaryota</taxon>
        <taxon>Fungi</taxon>
        <taxon>Fungi incertae sedis</taxon>
        <taxon>Chytridiomycota</taxon>
        <taxon>Chytridiomycota incertae sedis</taxon>
        <taxon>Chytridiomycetes</taxon>
        <taxon>Synchytriales</taxon>
        <taxon>Synchytriaceae</taxon>
        <taxon>Synchytrium</taxon>
    </lineage>
</organism>
<comment type="catalytic activity">
    <reaction evidence="16">
        <text>2 [3Fe-4S](0)-[protein] + 2 Fe(2+)-[Dph3] + NADH = 2 [4Fe-4S](1+)-[protein] + 2 [Dph3] + NAD(+) + H(+)</text>
        <dbReference type="Rhea" id="RHEA:71239"/>
        <dbReference type="Rhea" id="RHEA-COMP:17997"/>
        <dbReference type="Rhea" id="RHEA-COMP:17998"/>
        <dbReference type="Rhea" id="RHEA-COMP:18001"/>
        <dbReference type="Rhea" id="RHEA-COMP:18002"/>
        <dbReference type="ChEBI" id="CHEBI:15378"/>
        <dbReference type="ChEBI" id="CHEBI:29033"/>
        <dbReference type="ChEBI" id="CHEBI:33723"/>
        <dbReference type="ChEBI" id="CHEBI:47402"/>
        <dbReference type="ChEBI" id="CHEBI:57540"/>
        <dbReference type="ChEBI" id="CHEBI:57945"/>
        <dbReference type="ChEBI" id="CHEBI:83228"/>
    </reaction>
</comment>
<evidence type="ECO:0000256" key="16">
    <source>
        <dbReference type="ARBA" id="ARBA00048125"/>
    </source>
</evidence>
<evidence type="ECO:0000256" key="9">
    <source>
        <dbReference type="ARBA" id="ARBA00022989"/>
    </source>
</evidence>
<proteinExistence type="inferred from homology"/>
<evidence type="ECO:0000259" key="17">
    <source>
        <dbReference type="PROSITE" id="PS51074"/>
    </source>
</evidence>
<sequence>MTAFYDEVEIEDMLFDEETRIYTYPCPCGDKFQIAEEDIFSGDDIARCPSCSLIVRVIYDPDDFQRPDDSQGADTIPNMEESTRAKLNRLIDWAKTAVHVGFIPTVLLIGYINADPKPSILRLISPLAS</sequence>
<dbReference type="EMBL" id="QEAN01000003">
    <property type="protein sequence ID" value="TPX54669.1"/>
    <property type="molecule type" value="Genomic_DNA"/>
</dbReference>
<keyword evidence="6" id="KW-0479">Metal-binding</keyword>
<accession>A0A507DSE0</accession>
<dbReference type="PROSITE" id="PS51074">
    <property type="entry name" value="DPH_MB"/>
    <property type="match status" value="1"/>
</dbReference>
<dbReference type="Gene3D" id="3.10.660.10">
    <property type="entry name" value="DPH Zinc finger"/>
    <property type="match status" value="1"/>
</dbReference>
<comment type="catalytic activity">
    <reaction evidence="14">
        <text>[3Fe-4S](1+)-[protein] + Fe(2+)-[Dph3] = [3Fe-4S](0)-[protein] + Fe(3+)-[Dph3]</text>
        <dbReference type="Rhea" id="RHEA:71235"/>
        <dbReference type="Rhea" id="RHEA-COMP:17996"/>
        <dbReference type="Rhea" id="RHEA-COMP:17997"/>
        <dbReference type="Rhea" id="RHEA-COMP:18002"/>
        <dbReference type="Rhea" id="RHEA-COMP:18003"/>
        <dbReference type="ChEBI" id="CHEBI:29033"/>
        <dbReference type="ChEBI" id="CHEBI:29034"/>
        <dbReference type="ChEBI" id="CHEBI:33751"/>
        <dbReference type="ChEBI" id="CHEBI:47402"/>
        <dbReference type="ChEBI" id="CHEBI:83228"/>
    </reaction>
</comment>
<evidence type="ECO:0000256" key="6">
    <source>
        <dbReference type="ARBA" id="ARBA00022723"/>
    </source>
</evidence>
<keyword evidence="9" id="KW-1133">Transmembrane helix</keyword>
<keyword evidence="12" id="KW-0472">Membrane</keyword>
<dbReference type="GO" id="GO:0005742">
    <property type="term" value="C:mitochondrial outer membrane translocase complex"/>
    <property type="evidence" value="ECO:0007669"/>
    <property type="project" value="InterPro"/>
</dbReference>
<comment type="pathway">
    <text evidence="2">Protein modification; peptidyl-diphthamide biosynthesis.</text>
</comment>
<keyword evidence="11" id="KW-0496">Mitochondrion</keyword>
<dbReference type="STRING" id="286115.A0A507DSE0"/>
<evidence type="ECO:0000256" key="7">
    <source>
        <dbReference type="ARBA" id="ARBA00022787"/>
    </source>
</evidence>
<keyword evidence="19" id="KW-1185">Reference proteome</keyword>
<evidence type="ECO:0000256" key="14">
    <source>
        <dbReference type="ARBA" id="ARBA00036267"/>
    </source>
</evidence>
<dbReference type="Pfam" id="PF08038">
    <property type="entry name" value="Tom7"/>
    <property type="match status" value="1"/>
</dbReference>
<keyword evidence="10" id="KW-0408">Iron</keyword>
<reference evidence="18 19" key="1">
    <citation type="journal article" date="2019" name="Sci. Rep.">
        <title>Comparative genomics of chytrid fungi reveal insights into the obligate biotrophic and pathogenic lifestyle of Synchytrium endobioticum.</title>
        <authorList>
            <person name="van de Vossenberg B.T.L.H."/>
            <person name="Warris S."/>
            <person name="Nguyen H.D.T."/>
            <person name="van Gent-Pelzer M.P.E."/>
            <person name="Joly D.L."/>
            <person name="van de Geest H.C."/>
            <person name="Bonants P.J.M."/>
            <person name="Smith D.S."/>
            <person name="Levesque C.A."/>
            <person name="van der Lee T.A.J."/>
        </authorList>
    </citation>
    <scope>NUCLEOTIDE SEQUENCE [LARGE SCALE GENOMIC DNA]</scope>
    <source>
        <strain evidence="18 19">MB42</strain>
    </source>
</reference>
<evidence type="ECO:0000256" key="10">
    <source>
        <dbReference type="ARBA" id="ARBA00023004"/>
    </source>
</evidence>
<evidence type="ECO:0000256" key="2">
    <source>
        <dbReference type="ARBA" id="ARBA00005156"/>
    </source>
</evidence>
<keyword evidence="5" id="KW-0812">Transmembrane</keyword>
<dbReference type="InterPro" id="IPR036671">
    <property type="entry name" value="DPH_MB_sf"/>
</dbReference>
<evidence type="ECO:0000256" key="5">
    <source>
        <dbReference type="ARBA" id="ARBA00022692"/>
    </source>
</evidence>
<dbReference type="AlphaFoldDB" id="A0A507DSE0"/>